<feature type="compositionally biased region" description="Polar residues" evidence="11">
    <location>
        <begin position="22"/>
        <end position="31"/>
    </location>
</feature>
<evidence type="ECO:0000256" key="3">
    <source>
        <dbReference type="ARBA" id="ARBA00022722"/>
    </source>
</evidence>
<feature type="binding site" evidence="10">
    <location>
        <position position="185"/>
    </location>
    <ligand>
        <name>substrate</name>
    </ligand>
</feature>
<dbReference type="FunFam" id="3.30.870.10:FF:000038">
    <property type="entry name" value="Probable tyrosyl-DNA phosphodiesterase"/>
    <property type="match status" value="1"/>
</dbReference>
<dbReference type="GO" id="GO:0005634">
    <property type="term" value="C:nucleus"/>
    <property type="evidence" value="ECO:0007669"/>
    <property type="project" value="UniProtKB-SubCell"/>
</dbReference>
<evidence type="ECO:0000256" key="6">
    <source>
        <dbReference type="ARBA" id="ARBA00022839"/>
    </source>
</evidence>
<evidence type="ECO:0000256" key="8">
    <source>
        <dbReference type="ARBA" id="ARBA00023242"/>
    </source>
</evidence>
<keyword evidence="13" id="KW-1185">Reference proteome</keyword>
<dbReference type="GO" id="GO:0003697">
    <property type="term" value="F:single-stranded DNA binding"/>
    <property type="evidence" value="ECO:0007669"/>
    <property type="project" value="TreeGrafter"/>
</dbReference>
<evidence type="ECO:0000256" key="10">
    <source>
        <dbReference type="PIRSR" id="PIRSR610347-2"/>
    </source>
</evidence>
<feature type="non-terminal residue" evidence="12">
    <location>
        <position position="317"/>
    </location>
</feature>
<dbReference type="PANTHER" id="PTHR12415:SF0">
    <property type="entry name" value="TYROSYL-DNA PHOSPHODIESTERASE 1"/>
    <property type="match status" value="1"/>
</dbReference>
<evidence type="ECO:0000256" key="4">
    <source>
        <dbReference type="ARBA" id="ARBA00022763"/>
    </source>
</evidence>
<dbReference type="Gene3D" id="3.30.870.10">
    <property type="entry name" value="Endonuclease Chain A"/>
    <property type="match status" value="1"/>
</dbReference>
<accession>A0A9W4RRY4</accession>
<evidence type="ECO:0000313" key="12">
    <source>
        <dbReference type="EMBL" id="CAI0646196.1"/>
    </source>
</evidence>
<protein>
    <recommendedName>
        <fullName evidence="14">Tyrosyl-DNA phosphodiesterase</fullName>
    </recommendedName>
</protein>
<evidence type="ECO:0000256" key="7">
    <source>
        <dbReference type="ARBA" id="ARBA00023204"/>
    </source>
</evidence>
<dbReference type="GO" id="GO:0003690">
    <property type="term" value="F:double-stranded DNA binding"/>
    <property type="evidence" value="ECO:0007669"/>
    <property type="project" value="TreeGrafter"/>
</dbReference>
<proteinExistence type="inferred from homology"/>
<keyword evidence="4" id="KW-0227">DNA damage</keyword>
<evidence type="ECO:0008006" key="14">
    <source>
        <dbReference type="Google" id="ProtNLM"/>
    </source>
</evidence>
<dbReference type="GO" id="GO:0006281">
    <property type="term" value="P:DNA repair"/>
    <property type="evidence" value="ECO:0007669"/>
    <property type="project" value="UniProtKB-KW"/>
</dbReference>
<keyword evidence="8" id="KW-0539">Nucleus</keyword>
<evidence type="ECO:0000256" key="9">
    <source>
        <dbReference type="PIRSR" id="PIRSR610347-1"/>
    </source>
</evidence>
<comment type="subcellular location">
    <subcellularLocation>
        <location evidence="1">Nucleus</location>
    </subcellularLocation>
</comment>
<feature type="region of interest" description="Disordered" evidence="11">
    <location>
        <begin position="19"/>
        <end position="77"/>
    </location>
</feature>
<evidence type="ECO:0000256" key="5">
    <source>
        <dbReference type="ARBA" id="ARBA00022801"/>
    </source>
</evidence>
<keyword evidence="3" id="KW-0540">Nuclease</keyword>
<dbReference type="Proteomes" id="UP001152533">
    <property type="component" value="Unassembled WGS sequence"/>
</dbReference>
<dbReference type="AlphaFoldDB" id="A0A9W4RRY4"/>
<evidence type="ECO:0000256" key="2">
    <source>
        <dbReference type="ARBA" id="ARBA00010205"/>
    </source>
</evidence>
<dbReference type="EMBL" id="CAMGZC010000307">
    <property type="protein sequence ID" value="CAI0646196.1"/>
    <property type="molecule type" value="Genomic_DNA"/>
</dbReference>
<dbReference type="GO" id="GO:0004527">
    <property type="term" value="F:exonuclease activity"/>
    <property type="evidence" value="ECO:0007669"/>
    <property type="project" value="UniProtKB-KW"/>
</dbReference>
<dbReference type="InterPro" id="IPR010347">
    <property type="entry name" value="Tdp1"/>
</dbReference>
<name>A0A9W4RRY4_9PEZI</name>
<dbReference type="SUPFAM" id="SSF56024">
    <property type="entry name" value="Phospholipase D/nuclease"/>
    <property type="match status" value="1"/>
</dbReference>
<dbReference type="PANTHER" id="PTHR12415">
    <property type="entry name" value="TYROSYL-DNA PHOSPHODIESTERASE 1"/>
    <property type="match status" value="1"/>
</dbReference>
<keyword evidence="6" id="KW-0269">Exonuclease</keyword>
<organism evidence="12 13">
    <name type="scientific">Colletotrichum noveboracense</name>
    <dbReference type="NCBI Taxonomy" id="2664923"/>
    <lineage>
        <taxon>Eukaryota</taxon>
        <taxon>Fungi</taxon>
        <taxon>Dikarya</taxon>
        <taxon>Ascomycota</taxon>
        <taxon>Pezizomycotina</taxon>
        <taxon>Sordariomycetes</taxon>
        <taxon>Hypocreomycetidae</taxon>
        <taxon>Glomerellales</taxon>
        <taxon>Glomerellaceae</taxon>
        <taxon>Colletotrichum</taxon>
        <taxon>Colletotrichum gloeosporioides species complex</taxon>
    </lineage>
</organism>
<keyword evidence="5" id="KW-0378">Hydrolase</keyword>
<evidence type="ECO:0000256" key="11">
    <source>
        <dbReference type="SAM" id="MobiDB-lite"/>
    </source>
</evidence>
<dbReference type="Pfam" id="PF06087">
    <property type="entry name" value="Tyr-DNA_phospho"/>
    <property type="match status" value="1"/>
</dbReference>
<sequence length="317" mass="35845">MDIPAKRKRVFIDLDEWEAARSRQSTSNVRQQAAWGGSQPEVIEPEEWEASRRKRHLSAAADVTRGPPQPPTHGRNYRVISSPFRLTRIPGLGDSANVDAVTLSDLIGDSSITEIWEFNYLHDIPFLISHIHESSRTSTSLHTVHGFWKAEDCRRIELGRDAGRYSNVHLHTVNMPEMFGTHHCKMMILFRHHNRSAQVIIHTANMIPEDWKIMTNGVWASPVLACLPNGTGPSLDVPGQIGTGSRFKHDMLAYLKAYERPEAPAFKHLVDRLVRFDFGLIRAAFVASVPGRYRFDESAPSGHHWGWPGLRRALQAV</sequence>
<comment type="similarity">
    <text evidence="2">Belongs to the tyrosyl-DNA phosphodiesterase family.</text>
</comment>
<evidence type="ECO:0000256" key="1">
    <source>
        <dbReference type="ARBA" id="ARBA00004123"/>
    </source>
</evidence>
<keyword evidence="7" id="KW-0234">DNA repair</keyword>
<evidence type="ECO:0000313" key="13">
    <source>
        <dbReference type="Proteomes" id="UP001152533"/>
    </source>
</evidence>
<comment type="caution">
    <text evidence="12">The sequence shown here is derived from an EMBL/GenBank/DDBJ whole genome shotgun (WGS) entry which is preliminary data.</text>
</comment>
<dbReference type="GO" id="GO:0017005">
    <property type="term" value="F:3'-tyrosyl-DNA phosphodiesterase activity"/>
    <property type="evidence" value="ECO:0007669"/>
    <property type="project" value="TreeGrafter"/>
</dbReference>
<gene>
    <name evidence="12" type="ORF">CGXH109_LOCUS52696</name>
</gene>
<reference evidence="12" key="1">
    <citation type="submission" date="2022-08" db="EMBL/GenBank/DDBJ databases">
        <authorList>
            <person name="Giroux E."/>
            <person name="Giroux E."/>
        </authorList>
    </citation>
    <scope>NUCLEOTIDE SEQUENCE</scope>
    <source>
        <strain evidence="12">H1091258</strain>
    </source>
</reference>
<feature type="active site" description="Nucleophile" evidence="9">
    <location>
        <position position="183"/>
    </location>
</feature>